<evidence type="ECO:0000256" key="4">
    <source>
        <dbReference type="ARBA" id="ARBA00022884"/>
    </source>
</evidence>
<evidence type="ECO:0000256" key="2">
    <source>
        <dbReference type="ARBA" id="ARBA00022490"/>
    </source>
</evidence>
<feature type="domain" description="Sm" evidence="7">
    <location>
        <begin position="7"/>
        <end position="82"/>
    </location>
</feature>
<keyword evidence="2 6" id="KW-0963">Cytoplasm</keyword>
<dbReference type="OrthoDB" id="422364at2759"/>
<sequence length="137" mass="15567">MLKWTYPGSASLFNDMGKNMMVCLRGGRVYIGYLRIIDQFGNIVIHQAFERIHVEKKFCDVPQGILMIRGENIILIGELNEQTNIEDTLERVSESEIYALQAEQTVARKAAAKKRMQLFAERGLGLPDPSELMFDDG</sequence>
<gene>
    <name evidence="6" type="primary">LSM1</name>
    <name evidence="8" type="ORF">P879_10515</name>
</gene>
<protein>
    <recommendedName>
        <fullName evidence="6">U6 snRNA-associated Sm-like protein LSm1</fullName>
    </recommendedName>
</protein>
<dbReference type="EMBL" id="JTDF01022219">
    <property type="protein sequence ID" value="KAF8560814.1"/>
    <property type="molecule type" value="Genomic_DNA"/>
</dbReference>
<dbReference type="PANTHER" id="PTHR15588:SF8">
    <property type="entry name" value="U6 SNRNA-ASSOCIATED SM-LIKE PROTEIN LSM1"/>
    <property type="match status" value="1"/>
</dbReference>
<dbReference type="GO" id="GO:0003729">
    <property type="term" value="F:mRNA binding"/>
    <property type="evidence" value="ECO:0007669"/>
    <property type="project" value="TreeGrafter"/>
</dbReference>
<dbReference type="SUPFAM" id="SSF50182">
    <property type="entry name" value="Sm-like ribonucleoproteins"/>
    <property type="match status" value="1"/>
</dbReference>
<evidence type="ECO:0000256" key="6">
    <source>
        <dbReference type="RuleBase" id="RU365047"/>
    </source>
</evidence>
<comment type="caution">
    <text evidence="8">The sequence shown here is derived from an EMBL/GenBank/DDBJ whole genome shotgun (WGS) entry which is preliminary data.</text>
</comment>
<evidence type="ECO:0000313" key="8">
    <source>
        <dbReference type="EMBL" id="KAF8560814.1"/>
    </source>
</evidence>
<evidence type="ECO:0000256" key="5">
    <source>
        <dbReference type="ARBA" id="ARBA00023274"/>
    </source>
</evidence>
<dbReference type="GO" id="GO:0000290">
    <property type="term" value="P:deadenylation-dependent decapping of nuclear-transcribed mRNA"/>
    <property type="evidence" value="ECO:0007669"/>
    <property type="project" value="TreeGrafter"/>
</dbReference>
<dbReference type="InterPro" id="IPR034104">
    <property type="entry name" value="Lsm1"/>
</dbReference>
<dbReference type="Gene3D" id="2.30.30.100">
    <property type="match status" value="1"/>
</dbReference>
<evidence type="ECO:0000313" key="9">
    <source>
        <dbReference type="Proteomes" id="UP000699462"/>
    </source>
</evidence>
<comment type="function">
    <text evidence="6">Probably involved with other LSm subunits in the general process of degradation of mRNAs.</text>
</comment>
<evidence type="ECO:0000259" key="7">
    <source>
        <dbReference type="PROSITE" id="PS52002"/>
    </source>
</evidence>
<dbReference type="InterPro" id="IPR010920">
    <property type="entry name" value="LSM_dom_sf"/>
</dbReference>
<dbReference type="PANTHER" id="PTHR15588">
    <property type="entry name" value="LSM1"/>
    <property type="match status" value="1"/>
</dbReference>
<keyword evidence="5 6" id="KW-0687">Ribonucleoprotein</keyword>
<proteinExistence type="inferred from homology"/>
<dbReference type="InterPro" id="IPR047575">
    <property type="entry name" value="Sm"/>
</dbReference>
<dbReference type="AlphaFoldDB" id="A0A8T0D1F1"/>
<organism evidence="8 9">
    <name type="scientific">Paragonimus westermani</name>
    <dbReference type="NCBI Taxonomy" id="34504"/>
    <lineage>
        <taxon>Eukaryota</taxon>
        <taxon>Metazoa</taxon>
        <taxon>Spiralia</taxon>
        <taxon>Lophotrochozoa</taxon>
        <taxon>Platyhelminthes</taxon>
        <taxon>Trematoda</taxon>
        <taxon>Digenea</taxon>
        <taxon>Plagiorchiida</taxon>
        <taxon>Troglotremata</taxon>
        <taxon>Troglotrematidae</taxon>
        <taxon>Paragonimus</taxon>
    </lineage>
</organism>
<evidence type="ECO:0000256" key="3">
    <source>
        <dbReference type="ARBA" id="ARBA00022664"/>
    </source>
</evidence>
<keyword evidence="9" id="KW-1185">Reference proteome</keyword>
<dbReference type="InterPro" id="IPR001163">
    <property type="entry name" value="Sm_dom_euk/arc"/>
</dbReference>
<evidence type="ECO:0000256" key="1">
    <source>
        <dbReference type="ARBA" id="ARBA00006850"/>
    </source>
</evidence>
<dbReference type="GO" id="GO:1990726">
    <property type="term" value="C:Lsm1-7-Pat1 complex"/>
    <property type="evidence" value="ECO:0007669"/>
    <property type="project" value="TreeGrafter"/>
</dbReference>
<keyword evidence="3 6" id="KW-0507">mRNA processing</keyword>
<dbReference type="InterPro" id="IPR044642">
    <property type="entry name" value="PTHR15588"/>
</dbReference>
<keyword evidence="4 6" id="KW-0694">RNA-binding</keyword>
<reference evidence="8 9" key="1">
    <citation type="submission" date="2019-07" db="EMBL/GenBank/DDBJ databases">
        <title>Annotation for the trematode Paragonimus westermani.</title>
        <authorList>
            <person name="Choi Y.-J."/>
        </authorList>
    </citation>
    <scope>NUCLEOTIDE SEQUENCE [LARGE SCALE GENOMIC DNA]</scope>
    <source>
        <strain evidence="8">180907_Pwestermani</strain>
    </source>
</reference>
<comment type="similarity">
    <text evidence="1 6">Belongs to the snRNP Sm proteins family.</text>
</comment>
<dbReference type="PROSITE" id="PS52002">
    <property type="entry name" value="SM"/>
    <property type="match status" value="1"/>
</dbReference>
<dbReference type="Proteomes" id="UP000699462">
    <property type="component" value="Unassembled WGS sequence"/>
</dbReference>
<dbReference type="CDD" id="cd01728">
    <property type="entry name" value="LSm1"/>
    <property type="match status" value="1"/>
</dbReference>
<dbReference type="GO" id="GO:1990904">
    <property type="term" value="C:ribonucleoprotein complex"/>
    <property type="evidence" value="ECO:0007669"/>
    <property type="project" value="UniProtKB-KW"/>
</dbReference>
<accession>A0A8T0D1F1</accession>
<dbReference type="GO" id="GO:0006397">
    <property type="term" value="P:mRNA processing"/>
    <property type="evidence" value="ECO:0007669"/>
    <property type="project" value="UniProtKB-UniRule"/>
</dbReference>
<name>A0A8T0D1F1_9TREM</name>
<comment type="subcellular location">
    <subcellularLocation>
        <location evidence="6">Cytoplasm</location>
    </subcellularLocation>
    <subcellularLocation>
        <location evidence="6">Cytoplasm</location>
        <location evidence="6">P-body</location>
    </subcellularLocation>
</comment>
<dbReference type="SMART" id="SM00651">
    <property type="entry name" value="Sm"/>
    <property type="match status" value="1"/>
</dbReference>
<dbReference type="Pfam" id="PF01423">
    <property type="entry name" value="LSM"/>
    <property type="match status" value="1"/>
</dbReference>
<dbReference type="GO" id="GO:0000932">
    <property type="term" value="C:P-body"/>
    <property type="evidence" value="ECO:0007669"/>
    <property type="project" value="UniProtKB-SubCell"/>
</dbReference>
<comment type="subunit">
    <text evidence="6">LSm subunits form a heteromer with a donut shape.</text>
</comment>